<dbReference type="Gene3D" id="3.40.50.410">
    <property type="entry name" value="von Willebrand factor, type A domain"/>
    <property type="match status" value="1"/>
</dbReference>
<dbReference type="Gene3D" id="1.25.40.10">
    <property type="entry name" value="Tetratricopeptide repeat domain"/>
    <property type="match status" value="1"/>
</dbReference>
<feature type="domain" description="VWFA" evidence="4">
    <location>
        <begin position="100"/>
        <end position="272"/>
    </location>
</feature>
<keyword evidence="3" id="KW-1133">Transmembrane helix</keyword>
<dbReference type="SMART" id="SM00327">
    <property type="entry name" value="VWA"/>
    <property type="match status" value="1"/>
</dbReference>
<organism evidence="5 6">
    <name type="scientific">Uliginosibacterium silvisoli</name>
    <dbReference type="NCBI Taxonomy" id="3114758"/>
    <lineage>
        <taxon>Bacteria</taxon>
        <taxon>Pseudomonadati</taxon>
        <taxon>Pseudomonadota</taxon>
        <taxon>Betaproteobacteria</taxon>
        <taxon>Rhodocyclales</taxon>
        <taxon>Zoogloeaceae</taxon>
        <taxon>Uliginosibacterium</taxon>
    </lineage>
</organism>
<dbReference type="InterPro" id="IPR036465">
    <property type="entry name" value="vWFA_dom_sf"/>
</dbReference>
<feature type="transmembrane region" description="Helical" evidence="3">
    <location>
        <begin position="314"/>
        <end position="330"/>
    </location>
</feature>
<dbReference type="SUPFAM" id="SSF53300">
    <property type="entry name" value="vWA-like"/>
    <property type="match status" value="1"/>
</dbReference>
<dbReference type="SMART" id="SM00028">
    <property type="entry name" value="TPR"/>
    <property type="match status" value="1"/>
</dbReference>
<evidence type="ECO:0000313" key="6">
    <source>
        <dbReference type="Proteomes" id="UP001331561"/>
    </source>
</evidence>
<dbReference type="SUPFAM" id="SSF48452">
    <property type="entry name" value="TPR-like"/>
    <property type="match status" value="1"/>
</dbReference>
<keyword evidence="3" id="KW-0472">Membrane</keyword>
<dbReference type="PANTHER" id="PTHR22550">
    <property type="entry name" value="SPORE GERMINATION PROTEIN"/>
    <property type="match status" value="1"/>
</dbReference>
<evidence type="ECO:0000256" key="2">
    <source>
        <dbReference type="SAM" id="MobiDB-lite"/>
    </source>
</evidence>
<sequence>MDPVGTLSIDITAFHFLRPLWLLLIPGGLLIVLLWRIASDQRRRWRDLVAPHLLNRLMVSDTSGWRIRPTYLLAASLCIIGLAAAGPTWEQVPPPFSDDKAPLVVALDLSRSMDATDIAPTRLERSKHKIRDLMKLRAGSRTGLVVYAGSAHMVLPPAEDPALMEIYLEALSTYLMPTAGKNALAALNEAEHLLSKENVPGTIVFMTDGFDVGQIGDFDKHNDTSKNQVLVLAVGTEAGGPVRTPDGRVALDASGRPVQGRFDAAALKRLASEADVPLASITLDDKDVEWVQRRALNHMEDVQAKNAEVRWREFGYYLCFPIALLAALWFRRGWVVRWAAGVLLAVTIALPQQSEAADTARDAAAAGALQAGKVVSEKIGAEKQAVAKLASGEFSAAKQWLVDAFLTPDQQGRWHFEHGNYKAAAAHFRDPMWQGQAYYRAGDYAAALTAFARLDTPDAFFMMGNCYAQLKDYPHAIGAYDNALQARKVFPEATANRELVTSLIPKKKKDDEGDEEGPNLKPDDIKFDDKGDKGKQGKQIVAMQKQNAELWMRNLKVSPVDFLRQKFQVEAARARKPEGGAR</sequence>
<keyword evidence="6" id="KW-1185">Reference proteome</keyword>
<keyword evidence="1" id="KW-0802">TPR repeat</keyword>
<dbReference type="Proteomes" id="UP001331561">
    <property type="component" value="Unassembled WGS sequence"/>
</dbReference>
<reference evidence="5 6" key="1">
    <citation type="submission" date="2024-01" db="EMBL/GenBank/DDBJ databases">
        <title>Uliginosibacterium soil sp. nov.</title>
        <authorList>
            <person name="Lv Y."/>
        </authorList>
    </citation>
    <scope>NUCLEOTIDE SEQUENCE [LARGE SCALE GENOMIC DNA]</scope>
    <source>
        <strain evidence="5 6">H3</strain>
    </source>
</reference>
<evidence type="ECO:0000256" key="3">
    <source>
        <dbReference type="SAM" id="Phobius"/>
    </source>
</evidence>
<dbReference type="InterPro" id="IPR011990">
    <property type="entry name" value="TPR-like_helical_dom_sf"/>
</dbReference>
<dbReference type="EMBL" id="JAYXHS010000001">
    <property type="protein sequence ID" value="MEC5385681.1"/>
    <property type="molecule type" value="Genomic_DNA"/>
</dbReference>
<comment type="caution">
    <text evidence="5">The sequence shown here is derived from an EMBL/GenBank/DDBJ whole genome shotgun (WGS) entry which is preliminary data.</text>
</comment>
<gene>
    <name evidence="5" type="ORF">VVD49_08100</name>
</gene>
<evidence type="ECO:0000259" key="4">
    <source>
        <dbReference type="SMART" id="SM00327"/>
    </source>
</evidence>
<evidence type="ECO:0000256" key="1">
    <source>
        <dbReference type="PROSITE-ProRule" id="PRU00339"/>
    </source>
</evidence>
<dbReference type="InterPro" id="IPR002035">
    <property type="entry name" value="VWF_A"/>
</dbReference>
<dbReference type="PANTHER" id="PTHR22550:SF14">
    <property type="entry name" value="VWFA DOMAIN-CONTAINING PROTEIN"/>
    <property type="match status" value="1"/>
</dbReference>
<dbReference type="InterPro" id="IPR050768">
    <property type="entry name" value="UPF0353/GerABKA_families"/>
</dbReference>
<dbReference type="PROSITE" id="PS50005">
    <property type="entry name" value="TPR"/>
    <property type="match status" value="1"/>
</dbReference>
<proteinExistence type="predicted"/>
<keyword evidence="3" id="KW-0812">Transmembrane</keyword>
<feature type="region of interest" description="Disordered" evidence="2">
    <location>
        <begin position="504"/>
        <end position="540"/>
    </location>
</feature>
<dbReference type="RefSeq" id="WP_327598629.1">
    <property type="nucleotide sequence ID" value="NZ_JAYXHS010000001.1"/>
</dbReference>
<dbReference type="InterPro" id="IPR019734">
    <property type="entry name" value="TPR_rpt"/>
</dbReference>
<feature type="compositionally biased region" description="Basic and acidic residues" evidence="2">
    <location>
        <begin position="521"/>
        <end position="535"/>
    </location>
</feature>
<evidence type="ECO:0000313" key="5">
    <source>
        <dbReference type="EMBL" id="MEC5385681.1"/>
    </source>
</evidence>
<protein>
    <submittedName>
        <fullName evidence="5">VWA domain-containing protein</fullName>
    </submittedName>
</protein>
<dbReference type="Pfam" id="PF13519">
    <property type="entry name" value="VWA_2"/>
    <property type="match status" value="1"/>
</dbReference>
<feature type="transmembrane region" description="Helical" evidence="3">
    <location>
        <begin position="20"/>
        <end position="38"/>
    </location>
</feature>
<name>A0ABU6K1Y3_9RHOO</name>
<accession>A0ABU6K1Y3</accession>
<feature type="repeat" description="TPR" evidence="1">
    <location>
        <begin position="457"/>
        <end position="490"/>
    </location>
</feature>